<dbReference type="InParanoid" id="A0A0L0HTV1"/>
<dbReference type="InterPro" id="IPR004978">
    <property type="entry name" value="Stanniocalcin"/>
</dbReference>
<dbReference type="EMBL" id="KQ257450">
    <property type="protein sequence ID" value="KND04330.1"/>
    <property type="molecule type" value="Genomic_DNA"/>
</dbReference>
<gene>
    <name evidence="6" type="ORF">SPPG_00060</name>
</gene>
<evidence type="ECO:0000313" key="6">
    <source>
        <dbReference type="EMBL" id="KND04330.1"/>
    </source>
</evidence>
<evidence type="ECO:0000256" key="4">
    <source>
        <dbReference type="ARBA" id="ARBA00023157"/>
    </source>
</evidence>
<dbReference type="RefSeq" id="XP_016612369.1">
    <property type="nucleotide sequence ID" value="XM_016748397.1"/>
</dbReference>
<name>A0A0L0HTV1_SPIPD</name>
<comment type="similarity">
    <text evidence="1">Belongs to the stanniocalcin family.</text>
</comment>
<comment type="subunit">
    <text evidence="2">Homodimer; disulfide-linked.</text>
</comment>
<evidence type="ECO:0000313" key="7">
    <source>
        <dbReference type="Proteomes" id="UP000053201"/>
    </source>
</evidence>
<reference evidence="6 7" key="1">
    <citation type="submission" date="2009-08" db="EMBL/GenBank/DDBJ databases">
        <title>The Genome Sequence of Spizellomyces punctatus strain DAOM BR117.</title>
        <authorList>
            <consortium name="The Broad Institute Genome Sequencing Platform"/>
            <person name="Russ C."/>
            <person name="Cuomo C."/>
            <person name="Shea T."/>
            <person name="Young S.K."/>
            <person name="Zeng Q."/>
            <person name="Koehrsen M."/>
            <person name="Haas B."/>
            <person name="Borodovsky M."/>
            <person name="Guigo R."/>
            <person name="Alvarado L."/>
            <person name="Berlin A."/>
            <person name="Bochicchio J."/>
            <person name="Borenstein D."/>
            <person name="Chapman S."/>
            <person name="Chen Z."/>
            <person name="Engels R."/>
            <person name="Freedman E."/>
            <person name="Gellesch M."/>
            <person name="Goldberg J."/>
            <person name="Griggs A."/>
            <person name="Gujja S."/>
            <person name="Heiman D."/>
            <person name="Hepburn T."/>
            <person name="Howarth C."/>
            <person name="Jen D."/>
            <person name="Larson L."/>
            <person name="Lewis B."/>
            <person name="Mehta T."/>
            <person name="Park D."/>
            <person name="Pearson M."/>
            <person name="Roberts A."/>
            <person name="Saif S."/>
            <person name="Shenoy N."/>
            <person name="Sisk P."/>
            <person name="Stolte C."/>
            <person name="Sykes S."/>
            <person name="Thomson T."/>
            <person name="Walk T."/>
            <person name="White J."/>
            <person name="Yandava C."/>
            <person name="Burger G."/>
            <person name="Gray M.W."/>
            <person name="Holland P.W.H."/>
            <person name="King N."/>
            <person name="Lang F.B.F."/>
            <person name="Roger A.J."/>
            <person name="Ruiz-Trillo I."/>
            <person name="Lander E."/>
            <person name="Nusbaum C."/>
        </authorList>
    </citation>
    <scope>NUCLEOTIDE SEQUENCE [LARGE SCALE GENOMIC DNA]</scope>
    <source>
        <strain evidence="6 7">DAOM BR117</strain>
    </source>
</reference>
<dbReference type="PANTHER" id="PTHR11245">
    <property type="entry name" value="STANNIOCALCIN"/>
    <property type="match status" value="1"/>
</dbReference>
<dbReference type="Proteomes" id="UP000053201">
    <property type="component" value="Unassembled WGS sequence"/>
</dbReference>
<organism evidence="6 7">
    <name type="scientific">Spizellomyces punctatus (strain DAOM BR117)</name>
    <dbReference type="NCBI Taxonomy" id="645134"/>
    <lineage>
        <taxon>Eukaryota</taxon>
        <taxon>Fungi</taxon>
        <taxon>Fungi incertae sedis</taxon>
        <taxon>Chytridiomycota</taxon>
        <taxon>Chytridiomycota incertae sedis</taxon>
        <taxon>Chytridiomycetes</taxon>
        <taxon>Spizellomycetales</taxon>
        <taxon>Spizellomycetaceae</taxon>
        <taxon>Spizellomyces</taxon>
    </lineage>
</organism>
<accession>A0A0L0HTV1</accession>
<dbReference type="AlphaFoldDB" id="A0A0L0HTV1"/>
<dbReference type="GO" id="GO:0005615">
    <property type="term" value="C:extracellular space"/>
    <property type="evidence" value="ECO:0007669"/>
    <property type="project" value="TreeGrafter"/>
</dbReference>
<keyword evidence="7" id="KW-1185">Reference proteome</keyword>
<dbReference type="PANTHER" id="PTHR11245:SF6">
    <property type="entry name" value="DUF19 DOMAIN-CONTAINING PROTEIN"/>
    <property type="match status" value="1"/>
</dbReference>
<dbReference type="VEuPathDB" id="FungiDB:SPPG_00060"/>
<sequence>MPSIASMSLFLLPALAIIAPPATAIPQPIANIELPQNCTAPTPHTCTFYASCLEVAIPCGPDGYALGYGNKFCSKFQASADKFTDAGEQWMYNVMSCLQHSLVPKLPNNSTNSPKPMSCSELKSFAYGTHPNCYLSAGVCTLAPKDWIVLLEVIGIQELFTIETIEQALAVAKGCGKEYIEIVKEILHKHKKGKLQAAAV</sequence>
<evidence type="ECO:0000256" key="1">
    <source>
        <dbReference type="ARBA" id="ARBA00008693"/>
    </source>
</evidence>
<protein>
    <recommendedName>
        <fullName evidence="8">Extracellular membrane protein CFEM domain-containing protein</fullName>
    </recommendedName>
</protein>
<dbReference type="eggNOG" id="KOG3276">
    <property type="taxonomic scope" value="Eukaryota"/>
</dbReference>
<feature type="signal peptide" evidence="5">
    <location>
        <begin position="1"/>
        <end position="24"/>
    </location>
</feature>
<evidence type="ECO:0000256" key="2">
    <source>
        <dbReference type="ARBA" id="ARBA00011748"/>
    </source>
</evidence>
<feature type="chain" id="PRO_5005540294" description="Extracellular membrane protein CFEM domain-containing protein" evidence="5">
    <location>
        <begin position="25"/>
        <end position="200"/>
    </location>
</feature>
<dbReference type="OrthoDB" id="2251794at2759"/>
<keyword evidence="5" id="KW-0732">Signal</keyword>
<keyword evidence="3" id="KW-0372">Hormone</keyword>
<dbReference type="OMA" id="CYIDNGL"/>
<dbReference type="Pfam" id="PF03298">
    <property type="entry name" value="Stanniocalcin"/>
    <property type="match status" value="1"/>
</dbReference>
<dbReference type="GO" id="GO:0006874">
    <property type="term" value="P:intracellular calcium ion homeostasis"/>
    <property type="evidence" value="ECO:0007669"/>
    <property type="project" value="TreeGrafter"/>
</dbReference>
<dbReference type="GO" id="GO:0005179">
    <property type="term" value="F:hormone activity"/>
    <property type="evidence" value="ECO:0007669"/>
    <property type="project" value="UniProtKB-KW"/>
</dbReference>
<keyword evidence="4" id="KW-1015">Disulfide bond</keyword>
<dbReference type="GeneID" id="27683814"/>
<dbReference type="STRING" id="645134.A0A0L0HTV1"/>
<evidence type="ECO:0000256" key="5">
    <source>
        <dbReference type="SAM" id="SignalP"/>
    </source>
</evidence>
<proteinExistence type="inferred from homology"/>
<evidence type="ECO:0008006" key="8">
    <source>
        <dbReference type="Google" id="ProtNLM"/>
    </source>
</evidence>
<evidence type="ECO:0000256" key="3">
    <source>
        <dbReference type="ARBA" id="ARBA00022702"/>
    </source>
</evidence>